<dbReference type="OrthoDB" id="965693at2"/>
<name>A0A1I1L7V2_9BACT</name>
<proteinExistence type="predicted"/>
<dbReference type="STRING" id="927664.SAMN05421780_10884"/>
<gene>
    <name evidence="1" type="ORF">SAMN05421780_10884</name>
</gene>
<evidence type="ECO:0000313" key="2">
    <source>
        <dbReference type="Proteomes" id="UP000199514"/>
    </source>
</evidence>
<evidence type="ECO:0008006" key="3">
    <source>
        <dbReference type="Google" id="ProtNLM"/>
    </source>
</evidence>
<keyword evidence="2" id="KW-1185">Reference proteome</keyword>
<reference evidence="1 2" key="1">
    <citation type="submission" date="2016-10" db="EMBL/GenBank/DDBJ databases">
        <authorList>
            <person name="de Groot N.N."/>
        </authorList>
    </citation>
    <scope>NUCLEOTIDE SEQUENCE [LARGE SCALE GENOMIC DNA]</scope>
    <source>
        <strain evidence="1 2">DSM 6793</strain>
    </source>
</reference>
<dbReference type="AlphaFoldDB" id="A0A1I1L7V2"/>
<accession>A0A1I1L7V2</accession>
<sequence>MNQEVTNRLKQILAQENYTNQPCSEKTSEMSAEEEAVFQEKRNACLEMLEKIVDCQATEEEQQAFLEHTKQCMPCYKEYKLEAAIKEMLMQKLEKKSLPCDLIDCVKSKIKETQI</sequence>
<evidence type="ECO:0000313" key="1">
    <source>
        <dbReference type="EMBL" id="SFC68582.1"/>
    </source>
</evidence>
<organism evidence="1 2">
    <name type="scientific">Flexibacter flexilis DSM 6793</name>
    <dbReference type="NCBI Taxonomy" id="927664"/>
    <lineage>
        <taxon>Bacteria</taxon>
        <taxon>Pseudomonadati</taxon>
        <taxon>Bacteroidota</taxon>
        <taxon>Cytophagia</taxon>
        <taxon>Cytophagales</taxon>
        <taxon>Flexibacteraceae</taxon>
        <taxon>Flexibacter</taxon>
    </lineage>
</organism>
<protein>
    <recommendedName>
        <fullName evidence="3">Mycothiol system anti-sigma-R factor</fullName>
    </recommendedName>
</protein>
<dbReference type="EMBL" id="FOLE01000008">
    <property type="protein sequence ID" value="SFC68582.1"/>
    <property type="molecule type" value="Genomic_DNA"/>
</dbReference>
<dbReference type="Proteomes" id="UP000199514">
    <property type="component" value="Unassembled WGS sequence"/>
</dbReference>
<dbReference type="RefSeq" id="WP_091513892.1">
    <property type="nucleotide sequence ID" value="NZ_FOLE01000008.1"/>
</dbReference>